<dbReference type="CDD" id="cd00051">
    <property type="entry name" value="EFh"/>
    <property type="match status" value="1"/>
</dbReference>
<evidence type="ECO:0000256" key="3">
    <source>
        <dbReference type="ARBA" id="ARBA00022737"/>
    </source>
</evidence>
<proteinExistence type="predicted"/>
<dbReference type="EMBL" id="CZPT02000317">
    <property type="protein sequence ID" value="SCU65503.1"/>
    <property type="molecule type" value="Genomic_DNA"/>
</dbReference>
<evidence type="ECO:0000256" key="6">
    <source>
        <dbReference type="ARBA" id="ARBA00023069"/>
    </source>
</evidence>
<feature type="domain" description="DM10" evidence="11">
    <location>
        <begin position="414"/>
        <end position="509"/>
    </location>
</feature>
<dbReference type="GO" id="GO:0005509">
    <property type="term" value="F:calcium ion binding"/>
    <property type="evidence" value="ECO:0007669"/>
    <property type="project" value="InterPro"/>
</dbReference>
<dbReference type="PROSITE" id="PS50222">
    <property type="entry name" value="EF_HAND_2"/>
    <property type="match status" value="1"/>
</dbReference>
<organism evidence="12 13">
    <name type="scientific">Trypanosoma equiperdum</name>
    <dbReference type="NCBI Taxonomy" id="5694"/>
    <lineage>
        <taxon>Eukaryota</taxon>
        <taxon>Discoba</taxon>
        <taxon>Euglenozoa</taxon>
        <taxon>Kinetoplastea</taxon>
        <taxon>Metakinetoplastina</taxon>
        <taxon>Trypanosomatida</taxon>
        <taxon>Trypanosomatidae</taxon>
        <taxon>Trypanosoma</taxon>
    </lineage>
</organism>
<evidence type="ECO:0000256" key="5">
    <source>
        <dbReference type="ARBA" id="ARBA00022846"/>
    </source>
</evidence>
<dbReference type="PANTHER" id="PTHR12086">
    <property type="entry name" value="EF-HAND DOMAIN C-TERMINAL CONTAINING PROTEIN"/>
    <property type="match status" value="1"/>
</dbReference>
<gene>
    <name evidence="12" type="ORF">TEOVI_000687100</name>
</gene>
<dbReference type="SMART" id="SM00676">
    <property type="entry name" value="DM10"/>
    <property type="match status" value="3"/>
</dbReference>
<keyword evidence="7" id="KW-0206">Cytoskeleton</keyword>
<feature type="domain" description="DM10" evidence="11">
    <location>
        <begin position="245"/>
        <end position="355"/>
    </location>
</feature>
<dbReference type="GeneID" id="92380805"/>
<dbReference type="PROSITE" id="PS51336">
    <property type="entry name" value="DM10"/>
    <property type="match status" value="3"/>
</dbReference>
<dbReference type="InterPro" id="IPR002048">
    <property type="entry name" value="EF_hand_dom"/>
</dbReference>
<keyword evidence="6" id="KW-0969">Cilium</keyword>
<dbReference type="Pfam" id="PF06565">
    <property type="entry name" value="DM10_dom"/>
    <property type="match status" value="3"/>
</dbReference>
<feature type="region of interest" description="Disordered" evidence="9">
    <location>
        <begin position="361"/>
        <end position="391"/>
    </location>
</feature>
<protein>
    <submittedName>
        <fullName evidence="12">Rib72 protein-like protein</fullName>
    </submittedName>
</protein>
<evidence type="ECO:0000256" key="4">
    <source>
        <dbReference type="ARBA" id="ARBA00022837"/>
    </source>
</evidence>
<dbReference type="GO" id="GO:0043014">
    <property type="term" value="F:alpha-tubulin binding"/>
    <property type="evidence" value="ECO:0007669"/>
    <property type="project" value="TreeGrafter"/>
</dbReference>
<keyword evidence="2" id="KW-0963">Cytoplasm</keyword>
<dbReference type="RefSeq" id="XP_067077094.1">
    <property type="nucleotide sequence ID" value="XM_067220993.1"/>
</dbReference>
<dbReference type="AlphaFoldDB" id="A0A1G4I1N9"/>
<dbReference type="Gene3D" id="2.30.29.170">
    <property type="match status" value="3"/>
</dbReference>
<dbReference type="GO" id="GO:0060285">
    <property type="term" value="P:cilium-dependent cell motility"/>
    <property type="evidence" value="ECO:0007669"/>
    <property type="project" value="TreeGrafter"/>
</dbReference>
<dbReference type="VEuPathDB" id="TriTrypDB:TEOVI_000687100"/>
<dbReference type="GO" id="GO:0005930">
    <property type="term" value="C:axoneme"/>
    <property type="evidence" value="ECO:0007669"/>
    <property type="project" value="TreeGrafter"/>
</dbReference>
<keyword evidence="3" id="KW-0677">Repeat</keyword>
<keyword evidence="13" id="KW-1185">Reference proteome</keyword>
<keyword evidence="4" id="KW-0106">Calcium</keyword>
<dbReference type="Proteomes" id="UP000195570">
    <property type="component" value="Unassembled WGS sequence"/>
</dbReference>
<reference evidence="12" key="1">
    <citation type="submission" date="2016-09" db="EMBL/GenBank/DDBJ databases">
        <authorList>
            <person name="Hebert L."/>
            <person name="Moumen B."/>
        </authorList>
    </citation>
    <scope>NUCLEOTIDE SEQUENCE [LARGE SCALE GENOMIC DNA]</scope>
    <source>
        <strain evidence="12">OVI</strain>
    </source>
</reference>
<dbReference type="FunFam" id="2.30.29.170:FF:000010">
    <property type="entry name" value="Rib72_protein-like_protein"/>
    <property type="match status" value="1"/>
</dbReference>
<evidence type="ECO:0000256" key="7">
    <source>
        <dbReference type="ARBA" id="ARBA00023212"/>
    </source>
</evidence>
<dbReference type="PROSITE" id="PS00018">
    <property type="entry name" value="EF_HAND_1"/>
    <property type="match status" value="1"/>
</dbReference>
<keyword evidence="8" id="KW-0966">Cell projection</keyword>
<evidence type="ECO:0000313" key="12">
    <source>
        <dbReference type="EMBL" id="SCU65503.1"/>
    </source>
</evidence>
<evidence type="ECO:0000256" key="9">
    <source>
        <dbReference type="SAM" id="MobiDB-lite"/>
    </source>
</evidence>
<sequence length="724" mass="82824">MTDRTIYDALPKLPGFSFPELNPPPTNGIPQLCTIRKGIRTVFDPSGSSKRSEKQGGDGCGGLQPAQIFAKFPDWKSLDDKALRFFGYYVERVDESSIEKMRVRKVKMYLHLSDGSISVYETPAVVNSGLRRGLTVSRTIIDGVGVRSLFVGSVVNIRGLQYHIVDCDGATREFCEAMGIPQAEPLDYPSDTFEQSVLVQRNPKDELHVDLRHNVEVMAATAAGTHVSLLTPEERETARNFFEHDREVLRFAATWEQRAFKLLYYIADKTMSVMVESVRNDGRDPNPVFIRRTKIPKYPVTRVKETETLNVPLTRPVEYITEDDLQTGQTINLMTREFYIYDCDKFTRDYYAAKGVGQPSFPKPKTESDSLMPTVKPSKQPTKPTARKEARGVSTMTFEDTVVEKDRLKLIHYCNDVFRFAARLVSDRYEDEGRKFLFCYYLADDSVGMYEIPVHNSGHLGGKCFARSPVAEIPEPSKLYVGAKVKLAGAEYELIDMDERTKRYIEMGFPHMDESYFSTQELIGHVKNVIFQRFSNVTDAFRHFKSREEGLTGEDLKRLFLECGRRLDAAEFDRVMASVDKDNDQIISMTEFCENLLCQQFLSDFSQTKDNGLPNVSGPLRSQQDLEAYKNREKEAHEALRNLISCVEARRTLLIRAFQQEANASYDGNLAMEDFKRALTERMGLTFTDKQMDSLIFKFYSVPGTTDWSRRRLPLKEIKRLIMF</sequence>
<dbReference type="SUPFAM" id="SSF47473">
    <property type="entry name" value="EF-hand"/>
    <property type="match status" value="1"/>
</dbReference>
<evidence type="ECO:0000313" key="13">
    <source>
        <dbReference type="Proteomes" id="UP000195570"/>
    </source>
</evidence>
<name>A0A1G4I1N9_TRYEQ</name>
<comment type="caution">
    <text evidence="12">The sequence shown here is derived from an EMBL/GenBank/DDBJ whole genome shotgun (WGS) entry which is preliminary data.</text>
</comment>
<dbReference type="InterPro" id="IPR018247">
    <property type="entry name" value="EF_Hand_1_Ca_BS"/>
</dbReference>
<accession>A0A1G4I1N9</accession>
<dbReference type="GO" id="GO:0072686">
    <property type="term" value="C:mitotic spindle"/>
    <property type="evidence" value="ECO:0007669"/>
    <property type="project" value="TreeGrafter"/>
</dbReference>
<dbReference type="InterPro" id="IPR006602">
    <property type="entry name" value="DM10_dom"/>
</dbReference>
<evidence type="ECO:0000259" key="11">
    <source>
        <dbReference type="PROSITE" id="PS51336"/>
    </source>
</evidence>
<evidence type="ECO:0000256" key="1">
    <source>
        <dbReference type="ARBA" id="ARBA00004611"/>
    </source>
</evidence>
<dbReference type="InterPro" id="IPR040193">
    <property type="entry name" value="EFHC1/EFHC2/EFHB"/>
</dbReference>
<dbReference type="InterPro" id="IPR011992">
    <property type="entry name" value="EF-hand-dom_pair"/>
</dbReference>
<evidence type="ECO:0000256" key="8">
    <source>
        <dbReference type="ARBA" id="ARBA00023273"/>
    </source>
</evidence>
<dbReference type="GO" id="GO:0000281">
    <property type="term" value="P:mitotic cytokinesis"/>
    <property type="evidence" value="ECO:0007669"/>
    <property type="project" value="TreeGrafter"/>
</dbReference>
<keyword evidence="5" id="KW-0282">Flagellum</keyword>
<feature type="domain" description="DM10" evidence="11">
    <location>
        <begin position="79"/>
        <end position="179"/>
    </location>
</feature>
<evidence type="ECO:0000256" key="2">
    <source>
        <dbReference type="ARBA" id="ARBA00022490"/>
    </source>
</evidence>
<dbReference type="PANTHER" id="PTHR12086:SF9">
    <property type="entry name" value="EF-HAND DOMAIN-CONTAINING PROTEIN 1"/>
    <property type="match status" value="1"/>
</dbReference>
<dbReference type="GO" id="GO:0007052">
    <property type="term" value="P:mitotic spindle organization"/>
    <property type="evidence" value="ECO:0007669"/>
    <property type="project" value="TreeGrafter"/>
</dbReference>
<dbReference type="Gene3D" id="1.10.238.10">
    <property type="entry name" value="EF-hand"/>
    <property type="match status" value="1"/>
</dbReference>
<comment type="subcellular location">
    <subcellularLocation>
        <location evidence="1">Cytoplasm</location>
        <location evidence="1">Cytoskeleton</location>
        <location evidence="1">Flagellum axoneme</location>
    </subcellularLocation>
</comment>
<feature type="domain" description="EF-hand" evidence="10">
    <location>
        <begin position="567"/>
        <end position="602"/>
    </location>
</feature>
<evidence type="ECO:0000259" key="10">
    <source>
        <dbReference type="PROSITE" id="PS50222"/>
    </source>
</evidence>
<dbReference type="FunFam" id="2.30.29.170:FF:000009">
    <property type="entry name" value="EF-hand domain (C-terminal)-containing 1"/>
    <property type="match status" value="1"/>
</dbReference>